<gene>
    <name evidence="1" type="ORF">SAMN05192564_106240</name>
</gene>
<dbReference type="AlphaFoldDB" id="A0A1H4GSU3"/>
<organism evidence="1 2">
    <name type="scientific">Paraburkholderia sartisoli</name>
    <dbReference type="NCBI Taxonomy" id="83784"/>
    <lineage>
        <taxon>Bacteria</taxon>
        <taxon>Pseudomonadati</taxon>
        <taxon>Pseudomonadota</taxon>
        <taxon>Betaproteobacteria</taxon>
        <taxon>Burkholderiales</taxon>
        <taxon>Burkholderiaceae</taxon>
        <taxon>Paraburkholderia</taxon>
    </lineage>
</organism>
<dbReference type="EMBL" id="FNRQ01000006">
    <property type="protein sequence ID" value="SEB11692.1"/>
    <property type="molecule type" value="Genomic_DNA"/>
</dbReference>
<dbReference type="Proteomes" id="UP000198638">
    <property type="component" value="Unassembled WGS sequence"/>
</dbReference>
<sequence length="207" mass="23705">MLWLTRPARHCCTPGAPCEFAVPEAGPLSTRHRRTAVLIPEFGCAYNGGPERQQLRTAECHHQSNRCIRLASSHKNHRCIGHETLNPNDSKFGRKWALTHTKKRLADLLAYVLTDAMTDIEVAARDLQISDASFVRLRRAMDRVGCAQMRVGSVGSSRDETALRVRMREAVVLLAREWPEEYPAWAVELEILRELSKRRQHLLYRRL</sequence>
<accession>A0A1H4GSU3</accession>
<reference evidence="2" key="1">
    <citation type="submission" date="2016-10" db="EMBL/GenBank/DDBJ databases">
        <authorList>
            <person name="Varghese N."/>
            <person name="Submissions S."/>
        </authorList>
    </citation>
    <scope>NUCLEOTIDE SEQUENCE [LARGE SCALE GENOMIC DNA]</scope>
    <source>
        <strain evidence="2">LMG 24000</strain>
    </source>
</reference>
<evidence type="ECO:0000313" key="1">
    <source>
        <dbReference type="EMBL" id="SEB11692.1"/>
    </source>
</evidence>
<evidence type="ECO:0000313" key="2">
    <source>
        <dbReference type="Proteomes" id="UP000198638"/>
    </source>
</evidence>
<protein>
    <submittedName>
        <fullName evidence="1">Uncharacterized protein</fullName>
    </submittedName>
</protein>
<proteinExistence type="predicted"/>
<keyword evidence="2" id="KW-1185">Reference proteome</keyword>
<name>A0A1H4GSU3_9BURK</name>